<proteinExistence type="predicted"/>
<dbReference type="Pfam" id="PF24720">
    <property type="entry name" value="DUF7673"/>
    <property type="match status" value="1"/>
</dbReference>
<sequence length="112" mass="12983">MLNPQIQEALNKVFAEQSHRPRRRQEGIQALNRLVPISLNDTGQSRVIGRFLLGLWNGQAYPFDLTELRGLDSELYADCLAVLQLDRLGEREVHEYVKGGWAVWDQLRKRCH</sequence>
<dbReference type="EMBL" id="FTMC01000008">
    <property type="protein sequence ID" value="SIQ64408.1"/>
    <property type="molecule type" value="Genomic_DNA"/>
</dbReference>
<evidence type="ECO:0000259" key="1">
    <source>
        <dbReference type="Pfam" id="PF24720"/>
    </source>
</evidence>
<dbReference type="AlphaFoldDB" id="A0A1N6UFH4"/>
<accession>A0A1N6UFH4</accession>
<name>A0A1N6UFH4_9PSED</name>
<feature type="domain" description="DUF7673" evidence="1">
    <location>
        <begin position="29"/>
        <end position="110"/>
    </location>
</feature>
<reference evidence="2 3" key="1">
    <citation type="submission" date="2017-01" db="EMBL/GenBank/DDBJ databases">
        <authorList>
            <person name="Mah S.A."/>
            <person name="Swanson W.J."/>
            <person name="Moy G.W."/>
            <person name="Vacquier V.D."/>
        </authorList>
    </citation>
    <scope>NUCLEOTIDE SEQUENCE [LARGE SCALE GENOMIC DNA]</scope>
    <source>
        <strain evidence="2 3">ATCC 29606</strain>
    </source>
</reference>
<evidence type="ECO:0000313" key="2">
    <source>
        <dbReference type="EMBL" id="SIQ64408.1"/>
    </source>
</evidence>
<protein>
    <recommendedName>
        <fullName evidence="1">DUF7673 domain-containing protein</fullName>
    </recommendedName>
</protein>
<organism evidence="2 3">
    <name type="scientific">Pseudomonas flexibilis</name>
    <dbReference type="NCBI Taxonomy" id="706570"/>
    <lineage>
        <taxon>Bacteria</taxon>
        <taxon>Pseudomonadati</taxon>
        <taxon>Pseudomonadota</taxon>
        <taxon>Gammaproteobacteria</taxon>
        <taxon>Pseudomonadales</taxon>
        <taxon>Pseudomonadaceae</taxon>
        <taxon>Pseudomonas</taxon>
    </lineage>
</organism>
<dbReference type="Proteomes" id="UP000186079">
    <property type="component" value="Unassembled WGS sequence"/>
</dbReference>
<gene>
    <name evidence="2" type="ORF">SAMN05421672_108132</name>
</gene>
<dbReference type="RefSeq" id="WP_039561468.1">
    <property type="nucleotide sequence ID" value="NZ_FTMC01000008.1"/>
</dbReference>
<evidence type="ECO:0000313" key="3">
    <source>
        <dbReference type="Proteomes" id="UP000186079"/>
    </source>
</evidence>
<dbReference type="InterPro" id="IPR056090">
    <property type="entry name" value="DUF7673"/>
</dbReference>